<dbReference type="KEGG" id="nyu:D7D52_32090"/>
<dbReference type="AlphaFoldDB" id="A0A386ZJU3"/>
<gene>
    <name evidence="1" type="ORF">D7D52_32090</name>
</gene>
<dbReference type="InterPro" id="IPR021522">
    <property type="entry name" value="MctB"/>
</dbReference>
<evidence type="ECO:0000313" key="2">
    <source>
        <dbReference type="Proteomes" id="UP000267164"/>
    </source>
</evidence>
<dbReference type="EMBL" id="CP032568">
    <property type="protein sequence ID" value="AYF77688.1"/>
    <property type="molecule type" value="Genomic_DNA"/>
</dbReference>
<reference evidence="1 2" key="1">
    <citation type="submission" date="2018-09" db="EMBL/GenBank/DDBJ databases">
        <title>Nocardia yunnanensis sp. nov., an actinomycete isolated from a soil sample.</title>
        <authorList>
            <person name="Zhang J."/>
        </authorList>
    </citation>
    <scope>NUCLEOTIDE SEQUENCE [LARGE SCALE GENOMIC DNA]</scope>
    <source>
        <strain evidence="1 2">CFHS0054</strain>
    </source>
</reference>
<sequence length="305" mass="30670">MISFRHHAISIAAVFLALAVGVVLGTRTQGHLFSGSGDRQQVDDLRAENGRLNDEVKASDAFLSGAAAKLLTGSLANRTVLVFTAPDADSGDVDAVTAALTTAGATVTGRIGLTGAFTDSSEGDRLRTALVNVVPAGAQLKIDAADQGSLAGDLLGQVLLTDPVGGQAKGTPQERGLALETLRGGGFLTFADVQPAQVAVVVTGDGARADENNRGTLVARFAGGLRSHSAGVVLAGRYGAADGPGAIAVARSEGGLASVTTVDNVDREIGRITTVLGLTEQLNGGTGRYGTGAKATSLTVAAMPR</sequence>
<dbReference type="GO" id="GO:0016020">
    <property type="term" value="C:membrane"/>
    <property type="evidence" value="ECO:0007669"/>
    <property type="project" value="InterPro"/>
</dbReference>
<protein>
    <submittedName>
        <fullName evidence="1">Copper transporter</fullName>
    </submittedName>
</protein>
<dbReference type="OrthoDB" id="4350157at2"/>
<dbReference type="Pfam" id="PF11382">
    <property type="entry name" value="MctB"/>
    <property type="match status" value="1"/>
</dbReference>
<proteinExistence type="predicted"/>
<evidence type="ECO:0000313" key="1">
    <source>
        <dbReference type="EMBL" id="AYF77688.1"/>
    </source>
</evidence>
<dbReference type="Proteomes" id="UP000267164">
    <property type="component" value="Chromosome"/>
</dbReference>
<dbReference type="RefSeq" id="WP_120742400.1">
    <property type="nucleotide sequence ID" value="NZ_CP032568.1"/>
</dbReference>
<organism evidence="1 2">
    <name type="scientific">Nocardia yunnanensis</name>
    <dbReference type="NCBI Taxonomy" id="2382165"/>
    <lineage>
        <taxon>Bacteria</taxon>
        <taxon>Bacillati</taxon>
        <taxon>Actinomycetota</taxon>
        <taxon>Actinomycetes</taxon>
        <taxon>Mycobacteriales</taxon>
        <taxon>Nocardiaceae</taxon>
        <taxon>Nocardia</taxon>
    </lineage>
</organism>
<dbReference type="GO" id="GO:0055070">
    <property type="term" value="P:copper ion homeostasis"/>
    <property type="evidence" value="ECO:0007669"/>
    <property type="project" value="InterPro"/>
</dbReference>
<keyword evidence="2" id="KW-1185">Reference proteome</keyword>
<name>A0A386ZJU3_9NOCA</name>
<accession>A0A386ZJU3</accession>